<reference evidence="1" key="1">
    <citation type="submission" date="2022-11" db="EMBL/GenBank/DDBJ databases">
        <authorList>
            <person name="Kikuchi T."/>
        </authorList>
    </citation>
    <scope>NUCLEOTIDE SEQUENCE</scope>
    <source>
        <strain evidence="1">PS1010</strain>
    </source>
</reference>
<accession>A0A9P1MYN0</accession>
<comment type="caution">
    <text evidence="1">The sequence shown here is derived from an EMBL/GenBank/DDBJ whole genome shotgun (WGS) entry which is preliminary data.</text>
</comment>
<evidence type="ECO:0000313" key="1">
    <source>
        <dbReference type="EMBL" id="CAI5440966.1"/>
    </source>
</evidence>
<sequence length="99" mass="11547">MQELRTNINPVRSFDLPEEAPRARLISTDFLGIKREKKKVNVMVKDNGHGMAEFRRWRLAELTDREMLSSTEVKQSVKSPFGAEERNIGEFFPTRRILV</sequence>
<name>A0A9P1MYN0_9PELO</name>
<keyword evidence="2" id="KW-1185">Reference proteome</keyword>
<evidence type="ECO:0000313" key="2">
    <source>
        <dbReference type="Proteomes" id="UP001152747"/>
    </source>
</evidence>
<proteinExistence type="predicted"/>
<organism evidence="1 2">
    <name type="scientific">Caenorhabditis angaria</name>
    <dbReference type="NCBI Taxonomy" id="860376"/>
    <lineage>
        <taxon>Eukaryota</taxon>
        <taxon>Metazoa</taxon>
        <taxon>Ecdysozoa</taxon>
        <taxon>Nematoda</taxon>
        <taxon>Chromadorea</taxon>
        <taxon>Rhabditida</taxon>
        <taxon>Rhabditina</taxon>
        <taxon>Rhabditomorpha</taxon>
        <taxon>Rhabditoidea</taxon>
        <taxon>Rhabditidae</taxon>
        <taxon>Peloderinae</taxon>
        <taxon>Caenorhabditis</taxon>
    </lineage>
</organism>
<dbReference type="OrthoDB" id="5827944at2759"/>
<dbReference type="EMBL" id="CANHGI010000002">
    <property type="protein sequence ID" value="CAI5440966.1"/>
    <property type="molecule type" value="Genomic_DNA"/>
</dbReference>
<gene>
    <name evidence="1" type="ORF">CAMP_LOCUS3603</name>
</gene>
<dbReference type="AlphaFoldDB" id="A0A9P1MYN0"/>
<dbReference type="Proteomes" id="UP001152747">
    <property type="component" value="Unassembled WGS sequence"/>
</dbReference>
<protein>
    <submittedName>
        <fullName evidence="1">Uncharacterized protein</fullName>
    </submittedName>
</protein>